<dbReference type="PANTHER" id="PTHR24349">
    <property type="entry name" value="SERINE/THREONINE-PROTEIN KINASE"/>
    <property type="match status" value="1"/>
</dbReference>
<evidence type="ECO:0000256" key="16">
    <source>
        <dbReference type="SAM" id="MobiDB-lite"/>
    </source>
</evidence>
<dbReference type="SMART" id="SM00220">
    <property type="entry name" value="S_TKc"/>
    <property type="match status" value="1"/>
</dbReference>
<dbReference type="Proteomes" id="UP001370490">
    <property type="component" value="Unassembled WGS sequence"/>
</dbReference>
<keyword evidence="19" id="KW-1185">Reference proteome</keyword>
<dbReference type="Pfam" id="PF00069">
    <property type="entry name" value="Pkinase"/>
    <property type="match status" value="1"/>
</dbReference>
<organism evidence="18 19">
    <name type="scientific">Dillenia turbinata</name>
    <dbReference type="NCBI Taxonomy" id="194707"/>
    <lineage>
        <taxon>Eukaryota</taxon>
        <taxon>Viridiplantae</taxon>
        <taxon>Streptophyta</taxon>
        <taxon>Embryophyta</taxon>
        <taxon>Tracheophyta</taxon>
        <taxon>Spermatophyta</taxon>
        <taxon>Magnoliopsida</taxon>
        <taxon>eudicotyledons</taxon>
        <taxon>Gunneridae</taxon>
        <taxon>Pentapetalae</taxon>
        <taxon>Dilleniales</taxon>
        <taxon>Dilleniaceae</taxon>
        <taxon>Dillenia</taxon>
    </lineage>
</organism>
<dbReference type="EC" id="2.7.11.1" evidence="2"/>
<dbReference type="GO" id="GO:0046872">
    <property type="term" value="F:metal ion binding"/>
    <property type="evidence" value="ECO:0007669"/>
    <property type="project" value="UniProtKB-KW"/>
</dbReference>
<keyword evidence="5" id="KW-0808">Transferase</keyword>
<keyword evidence="3" id="KW-0723">Serine/threonine-protein kinase</keyword>
<gene>
    <name evidence="18" type="ORF">RJ641_000390</name>
</gene>
<feature type="region of interest" description="Disordered" evidence="16">
    <location>
        <begin position="1"/>
        <end position="63"/>
    </location>
</feature>
<feature type="compositionally biased region" description="Polar residues" evidence="16">
    <location>
        <begin position="50"/>
        <end position="61"/>
    </location>
</feature>
<comment type="similarity">
    <text evidence="12">Belongs to the protein kinase superfamily. Ser/Thr protein kinase family. CDPK subfamily.</text>
</comment>
<evidence type="ECO:0000256" key="7">
    <source>
        <dbReference type="ARBA" id="ARBA00022737"/>
    </source>
</evidence>
<evidence type="ECO:0000256" key="6">
    <source>
        <dbReference type="ARBA" id="ARBA00022723"/>
    </source>
</evidence>
<keyword evidence="10" id="KW-0106">Calcium</keyword>
<comment type="similarity">
    <text evidence="1">Belongs to the protein kinase superfamily. CAMK Ser/Thr protein kinase family. CaMK subfamily.</text>
</comment>
<evidence type="ECO:0000256" key="10">
    <source>
        <dbReference type="ARBA" id="ARBA00022837"/>
    </source>
</evidence>
<evidence type="ECO:0000313" key="19">
    <source>
        <dbReference type="Proteomes" id="UP001370490"/>
    </source>
</evidence>
<protein>
    <recommendedName>
        <fullName evidence="2">non-specific serine/threonine protein kinase</fullName>
        <ecNumber evidence="2">2.7.11.1</ecNumber>
    </recommendedName>
</protein>
<evidence type="ECO:0000256" key="11">
    <source>
        <dbReference type="ARBA" id="ARBA00022840"/>
    </source>
</evidence>
<dbReference type="SUPFAM" id="SSF56112">
    <property type="entry name" value="Protein kinase-like (PK-like)"/>
    <property type="match status" value="1"/>
</dbReference>
<evidence type="ECO:0000256" key="14">
    <source>
        <dbReference type="ARBA" id="ARBA00048679"/>
    </source>
</evidence>
<evidence type="ECO:0000259" key="17">
    <source>
        <dbReference type="PROSITE" id="PS50011"/>
    </source>
</evidence>
<keyword evidence="4" id="KW-0597">Phosphoprotein</keyword>
<evidence type="ECO:0000256" key="3">
    <source>
        <dbReference type="ARBA" id="ARBA00022527"/>
    </source>
</evidence>
<proteinExistence type="inferred from homology"/>
<evidence type="ECO:0000256" key="12">
    <source>
        <dbReference type="ARBA" id="ARBA00024334"/>
    </source>
</evidence>
<dbReference type="InterPro" id="IPR000719">
    <property type="entry name" value="Prot_kinase_dom"/>
</dbReference>
<keyword evidence="9 18" id="KW-0418">Kinase</keyword>
<dbReference type="PROSITE" id="PS50011">
    <property type="entry name" value="PROTEIN_KINASE_DOM"/>
    <property type="match status" value="1"/>
</dbReference>
<reference evidence="18 19" key="1">
    <citation type="submission" date="2023-12" db="EMBL/GenBank/DDBJ databases">
        <title>A high-quality genome assembly for Dillenia turbinata (Dilleniales).</title>
        <authorList>
            <person name="Chanderbali A."/>
        </authorList>
    </citation>
    <scope>NUCLEOTIDE SEQUENCE [LARGE SCALE GENOMIC DNA]</scope>
    <source>
        <strain evidence="18">LSX21</strain>
        <tissue evidence="18">Leaf</tissue>
    </source>
</reference>
<dbReference type="AlphaFoldDB" id="A0AAN8WIV6"/>
<evidence type="ECO:0000256" key="8">
    <source>
        <dbReference type="ARBA" id="ARBA00022741"/>
    </source>
</evidence>
<dbReference type="InterPro" id="IPR017441">
    <property type="entry name" value="Protein_kinase_ATP_BS"/>
</dbReference>
<dbReference type="GO" id="GO:0004674">
    <property type="term" value="F:protein serine/threonine kinase activity"/>
    <property type="evidence" value="ECO:0007669"/>
    <property type="project" value="UniProtKB-KW"/>
</dbReference>
<keyword evidence="7" id="KW-0677">Repeat</keyword>
<evidence type="ECO:0000313" key="18">
    <source>
        <dbReference type="EMBL" id="KAK6946917.1"/>
    </source>
</evidence>
<feature type="compositionally biased region" description="Pro residues" evidence="16">
    <location>
        <begin position="15"/>
        <end position="24"/>
    </location>
</feature>
<dbReference type="EMBL" id="JBAMMX010000001">
    <property type="protein sequence ID" value="KAK6946917.1"/>
    <property type="molecule type" value="Genomic_DNA"/>
</dbReference>
<evidence type="ECO:0000256" key="4">
    <source>
        <dbReference type="ARBA" id="ARBA00022553"/>
    </source>
</evidence>
<comment type="catalytic activity">
    <reaction evidence="13">
        <text>L-threonyl-[protein] + ATP = O-phospho-L-threonyl-[protein] + ADP + H(+)</text>
        <dbReference type="Rhea" id="RHEA:46608"/>
        <dbReference type="Rhea" id="RHEA-COMP:11060"/>
        <dbReference type="Rhea" id="RHEA-COMP:11605"/>
        <dbReference type="ChEBI" id="CHEBI:15378"/>
        <dbReference type="ChEBI" id="CHEBI:30013"/>
        <dbReference type="ChEBI" id="CHEBI:30616"/>
        <dbReference type="ChEBI" id="CHEBI:61977"/>
        <dbReference type="ChEBI" id="CHEBI:456216"/>
        <dbReference type="EC" id="2.7.11.1"/>
    </reaction>
</comment>
<dbReference type="Gene3D" id="3.30.200.20">
    <property type="entry name" value="Phosphorylase Kinase, domain 1"/>
    <property type="match status" value="1"/>
</dbReference>
<keyword evidence="6" id="KW-0479">Metal-binding</keyword>
<feature type="domain" description="Protein kinase" evidence="17">
    <location>
        <begin position="75"/>
        <end position="192"/>
    </location>
</feature>
<sequence>MHYTKSQDPAVQKQNPPPPPPPPQQSHQVPPKPVADQSEAVPPPLKPSSMGPSQTPVQRSDTILGKPFEDVKSYYTIGEELGKGQFGVTHLCPEISTSQQYACKFISKRKIVTKSDREDIKRDIQIMQHLSGQSNIAELNGAYEDKYSVHVVMELCAGGELFDRIIATGHYSERAAASICRSIASYEEQQVS</sequence>
<name>A0AAN8WIV6_9MAGN</name>
<comment type="caution">
    <text evidence="18">The sequence shown here is derived from an EMBL/GenBank/DDBJ whole genome shotgun (WGS) entry which is preliminary data.</text>
</comment>
<dbReference type="Gene3D" id="1.10.510.10">
    <property type="entry name" value="Transferase(Phosphotransferase) domain 1"/>
    <property type="match status" value="1"/>
</dbReference>
<accession>A0AAN8WIV6</accession>
<dbReference type="FunFam" id="3.30.200.20:FF:000004">
    <property type="entry name" value="Calcium-dependent protein kinase 1"/>
    <property type="match status" value="1"/>
</dbReference>
<keyword evidence="11 15" id="KW-0067">ATP-binding</keyword>
<evidence type="ECO:0000256" key="13">
    <source>
        <dbReference type="ARBA" id="ARBA00047899"/>
    </source>
</evidence>
<evidence type="ECO:0000256" key="5">
    <source>
        <dbReference type="ARBA" id="ARBA00022679"/>
    </source>
</evidence>
<dbReference type="GO" id="GO:0005524">
    <property type="term" value="F:ATP binding"/>
    <property type="evidence" value="ECO:0007669"/>
    <property type="project" value="UniProtKB-UniRule"/>
</dbReference>
<feature type="binding site" evidence="15">
    <location>
        <position position="104"/>
    </location>
    <ligand>
        <name>ATP</name>
        <dbReference type="ChEBI" id="CHEBI:30616"/>
    </ligand>
</feature>
<evidence type="ECO:0000256" key="9">
    <source>
        <dbReference type="ARBA" id="ARBA00022777"/>
    </source>
</evidence>
<comment type="catalytic activity">
    <reaction evidence="14">
        <text>L-seryl-[protein] + ATP = O-phospho-L-seryl-[protein] + ADP + H(+)</text>
        <dbReference type="Rhea" id="RHEA:17989"/>
        <dbReference type="Rhea" id="RHEA-COMP:9863"/>
        <dbReference type="Rhea" id="RHEA-COMP:11604"/>
        <dbReference type="ChEBI" id="CHEBI:15378"/>
        <dbReference type="ChEBI" id="CHEBI:29999"/>
        <dbReference type="ChEBI" id="CHEBI:30616"/>
        <dbReference type="ChEBI" id="CHEBI:83421"/>
        <dbReference type="ChEBI" id="CHEBI:456216"/>
        <dbReference type="EC" id="2.7.11.1"/>
    </reaction>
</comment>
<evidence type="ECO:0000256" key="15">
    <source>
        <dbReference type="PROSITE-ProRule" id="PRU10141"/>
    </source>
</evidence>
<dbReference type="PROSITE" id="PS00107">
    <property type="entry name" value="PROTEIN_KINASE_ATP"/>
    <property type="match status" value="1"/>
</dbReference>
<evidence type="ECO:0000256" key="1">
    <source>
        <dbReference type="ARBA" id="ARBA00005354"/>
    </source>
</evidence>
<dbReference type="InterPro" id="IPR050205">
    <property type="entry name" value="CDPK_Ser/Thr_kinases"/>
</dbReference>
<dbReference type="InterPro" id="IPR011009">
    <property type="entry name" value="Kinase-like_dom_sf"/>
</dbReference>
<keyword evidence="8 15" id="KW-0547">Nucleotide-binding</keyword>
<evidence type="ECO:0000256" key="2">
    <source>
        <dbReference type="ARBA" id="ARBA00012513"/>
    </source>
</evidence>